<feature type="region of interest" description="Disordered" evidence="5">
    <location>
        <begin position="26"/>
        <end position="48"/>
    </location>
</feature>
<dbReference type="Pfam" id="PF01258">
    <property type="entry name" value="zf-dskA_traR"/>
    <property type="match status" value="1"/>
</dbReference>
<dbReference type="PANTHER" id="PTHR33823">
    <property type="entry name" value="RNA POLYMERASE-BINDING TRANSCRIPTION FACTOR DKSA-RELATED"/>
    <property type="match status" value="1"/>
</dbReference>
<dbReference type="InterPro" id="IPR000962">
    <property type="entry name" value="Znf_DskA_TraR"/>
</dbReference>
<keyword evidence="3" id="KW-0862">Zinc</keyword>
<reference evidence="9" key="1">
    <citation type="journal article" date="2019" name="Int. J. Syst. Evol. Microbiol.">
        <title>The Global Catalogue of Microorganisms (GCM) 10K type strain sequencing project: providing services to taxonomists for standard genome sequencing and annotation.</title>
        <authorList>
            <consortium name="The Broad Institute Genomics Platform"/>
            <consortium name="The Broad Institute Genome Sequencing Center for Infectious Disease"/>
            <person name="Wu L."/>
            <person name="Ma J."/>
        </authorList>
    </citation>
    <scope>NUCLEOTIDE SEQUENCE [LARGE SCALE GENOMIC DNA]</scope>
    <source>
        <strain evidence="9">JCM 17759</strain>
    </source>
</reference>
<feature type="zinc finger region" description="dksA C4-type" evidence="4">
    <location>
        <begin position="79"/>
        <end position="103"/>
    </location>
</feature>
<evidence type="ECO:0000313" key="9">
    <source>
        <dbReference type="Proteomes" id="UP001500840"/>
    </source>
</evidence>
<accession>A0ABP8NT10</accession>
<keyword evidence="1" id="KW-0479">Metal-binding</keyword>
<comment type="caution">
    <text evidence="8">The sequence shown here is derived from an EMBL/GenBank/DDBJ whole genome shotgun (WGS) entry which is preliminary data.</text>
</comment>
<dbReference type="Gene3D" id="1.20.120.910">
    <property type="entry name" value="DksA, coiled-coil domain"/>
    <property type="match status" value="1"/>
</dbReference>
<dbReference type="RefSeq" id="WP_339941608.1">
    <property type="nucleotide sequence ID" value="NZ_BAABGA010000120.1"/>
</dbReference>
<keyword evidence="9" id="KW-1185">Reference proteome</keyword>
<protein>
    <submittedName>
        <fullName evidence="8">TraR/DksA family transcriptional regulator</fullName>
    </submittedName>
</protein>
<evidence type="ECO:0000259" key="7">
    <source>
        <dbReference type="Pfam" id="PF21173"/>
    </source>
</evidence>
<evidence type="ECO:0000256" key="1">
    <source>
        <dbReference type="ARBA" id="ARBA00022723"/>
    </source>
</evidence>
<evidence type="ECO:0000256" key="3">
    <source>
        <dbReference type="ARBA" id="ARBA00022833"/>
    </source>
</evidence>
<feature type="domain" description="DnaK suppressor protein-like N-terminal" evidence="7">
    <location>
        <begin position="9"/>
        <end position="70"/>
    </location>
</feature>
<dbReference type="Proteomes" id="UP001500840">
    <property type="component" value="Unassembled WGS sequence"/>
</dbReference>
<evidence type="ECO:0000256" key="2">
    <source>
        <dbReference type="ARBA" id="ARBA00022771"/>
    </source>
</evidence>
<dbReference type="SUPFAM" id="SSF57716">
    <property type="entry name" value="Glucocorticoid receptor-like (DNA-binding domain)"/>
    <property type="match status" value="1"/>
</dbReference>
<dbReference type="PROSITE" id="PS51128">
    <property type="entry name" value="ZF_DKSA_2"/>
    <property type="match status" value="1"/>
</dbReference>
<keyword evidence="2" id="KW-0863">Zinc-finger</keyword>
<proteinExistence type="predicted"/>
<feature type="compositionally biased region" description="Basic and acidic residues" evidence="5">
    <location>
        <begin position="26"/>
        <end position="43"/>
    </location>
</feature>
<feature type="domain" description="Zinc finger DksA/TraR C4-type" evidence="6">
    <location>
        <begin position="74"/>
        <end position="103"/>
    </location>
</feature>
<evidence type="ECO:0000259" key="6">
    <source>
        <dbReference type="Pfam" id="PF01258"/>
    </source>
</evidence>
<dbReference type="Pfam" id="PF21173">
    <property type="entry name" value="DksA-like_N"/>
    <property type="match status" value="1"/>
</dbReference>
<evidence type="ECO:0000313" key="8">
    <source>
        <dbReference type="EMBL" id="GAA4472807.1"/>
    </source>
</evidence>
<name>A0ABP8NT10_9BACT</name>
<organism evidence="8 9">
    <name type="scientific">Novipirellula rosea</name>
    <dbReference type="NCBI Taxonomy" id="1031540"/>
    <lineage>
        <taxon>Bacteria</taxon>
        <taxon>Pseudomonadati</taxon>
        <taxon>Planctomycetota</taxon>
        <taxon>Planctomycetia</taxon>
        <taxon>Pirellulales</taxon>
        <taxon>Pirellulaceae</taxon>
        <taxon>Novipirellula</taxon>
    </lineage>
</organism>
<sequence length="104" mass="11524">MTNYTKLRTELEAQLSDLVARAEGIDNDLRKPGDEDWEERAAESEGDEVLASVADLAIKEIEQIKHALHEIDEGTYGKCTRCGNQIPQERLEVVPYATTCTGCG</sequence>
<evidence type="ECO:0000256" key="4">
    <source>
        <dbReference type="PROSITE-ProRule" id="PRU00510"/>
    </source>
</evidence>
<dbReference type="InterPro" id="IPR048487">
    <property type="entry name" value="DksA-like_N"/>
</dbReference>
<dbReference type="PANTHER" id="PTHR33823:SF4">
    <property type="entry name" value="GENERAL STRESS PROTEIN 16O"/>
    <property type="match status" value="1"/>
</dbReference>
<dbReference type="InterPro" id="IPR037187">
    <property type="entry name" value="DnaK_N"/>
</dbReference>
<evidence type="ECO:0000256" key="5">
    <source>
        <dbReference type="SAM" id="MobiDB-lite"/>
    </source>
</evidence>
<dbReference type="EMBL" id="BAABGA010000120">
    <property type="protein sequence ID" value="GAA4472807.1"/>
    <property type="molecule type" value="Genomic_DNA"/>
</dbReference>
<dbReference type="SUPFAM" id="SSF109635">
    <property type="entry name" value="DnaK suppressor protein DksA, alpha-hairpin domain"/>
    <property type="match status" value="1"/>
</dbReference>
<gene>
    <name evidence="8" type="ORF">GCM10023156_69910</name>
</gene>